<dbReference type="SUPFAM" id="SSF55331">
    <property type="entry name" value="Tautomerase/MIF"/>
    <property type="match status" value="1"/>
</dbReference>
<comment type="caution">
    <text evidence="3">The sequence shown here is derived from an EMBL/GenBank/DDBJ whole genome shotgun (WGS) entry which is preliminary data.</text>
</comment>
<name>A0ABU2YV77_9ACTN</name>
<protein>
    <submittedName>
        <fullName evidence="3">Tautomerase family protein</fullName>
    </submittedName>
</protein>
<evidence type="ECO:0000313" key="3">
    <source>
        <dbReference type="EMBL" id="MDT0568212.1"/>
    </source>
</evidence>
<keyword evidence="4" id="KW-1185">Reference proteome</keyword>
<keyword evidence="1" id="KW-0413">Isomerase</keyword>
<accession>A0ABU2YV77</accession>
<organism evidence="3 4">
    <name type="scientific">Streptomyces gottesmaniae</name>
    <dbReference type="NCBI Taxonomy" id="3075518"/>
    <lineage>
        <taxon>Bacteria</taxon>
        <taxon>Bacillati</taxon>
        <taxon>Actinomycetota</taxon>
        <taxon>Actinomycetes</taxon>
        <taxon>Kitasatosporales</taxon>
        <taxon>Streptomycetaceae</taxon>
        <taxon>Streptomyces</taxon>
    </lineage>
</organism>
<reference evidence="3" key="1">
    <citation type="submission" date="2024-05" db="EMBL/GenBank/DDBJ databases">
        <title>30 novel species of actinomycetes from the DSMZ collection.</title>
        <authorList>
            <person name="Nouioui I."/>
        </authorList>
    </citation>
    <scope>NUCLEOTIDE SEQUENCE</scope>
    <source>
        <strain evidence="3">DSM 3412</strain>
    </source>
</reference>
<evidence type="ECO:0000256" key="1">
    <source>
        <dbReference type="ARBA" id="ARBA00023235"/>
    </source>
</evidence>
<dbReference type="InterPro" id="IPR014347">
    <property type="entry name" value="Tautomerase/MIF_sf"/>
</dbReference>
<evidence type="ECO:0000259" key="2">
    <source>
        <dbReference type="Pfam" id="PF01361"/>
    </source>
</evidence>
<dbReference type="Proteomes" id="UP001180737">
    <property type="component" value="Unassembled WGS sequence"/>
</dbReference>
<feature type="domain" description="4-oxalocrotonate tautomerase-like" evidence="2">
    <location>
        <begin position="3"/>
        <end position="66"/>
    </location>
</feature>
<proteinExistence type="predicted"/>
<dbReference type="Gene3D" id="3.30.429.10">
    <property type="entry name" value="Macrophage Migration Inhibitory Factor"/>
    <property type="match status" value="2"/>
</dbReference>
<dbReference type="Pfam" id="PF01361">
    <property type="entry name" value="Tautomerase"/>
    <property type="match status" value="1"/>
</dbReference>
<dbReference type="RefSeq" id="WP_033525773.1">
    <property type="nucleotide sequence ID" value="NZ_JAVRFJ010000008.1"/>
</dbReference>
<dbReference type="EMBL" id="JAVRFJ010000008">
    <property type="protein sequence ID" value="MDT0568212.1"/>
    <property type="molecule type" value="Genomic_DNA"/>
</dbReference>
<sequence length="167" mass="17873">MTIITVNTTQGRLDLEQRRALAEALTDAVLVPEVGQFAPAARAGFQVHFVERAADMMAMGGRLLTDAEPTADVMVIDVTVMDGDWRQEVRAEVIERILAAMAEACGVAQPSPTWWVTFRVVDEGSWGSSGGVLSVLSLLDSGVFTEEKSAAIRTALGARSPRVARSA</sequence>
<dbReference type="InterPro" id="IPR004370">
    <property type="entry name" value="4-OT-like_dom"/>
</dbReference>
<gene>
    <name evidence="3" type="ORF">RM704_12130</name>
</gene>
<evidence type="ECO:0000313" key="4">
    <source>
        <dbReference type="Proteomes" id="UP001180737"/>
    </source>
</evidence>